<feature type="transmembrane region" description="Helical" evidence="6">
    <location>
        <begin position="82"/>
        <end position="102"/>
    </location>
</feature>
<evidence type="ECO:0000313" key="7">
    <source>
        <dbReference type="EMBL" id="HEN43010.1"/>
    </source>
</evidence>
<dbReference type="InterPro" id="IPR050475">
    <property type="entry name" value="Prenyltransferase_related"/>
</dbReference>
<dbReference type="InterPro" id="IPR044878">
    <property type="entry name" value="UbiA_sf"/>
</dbReference>
<evidence type="ECO:0000256" key="2">
    <source>
        <dbReference type="ARBA" id="ARBA00022475"/>
    </source>
</evidence>
<sequence length="284" mass="31060">MGVLAYVKLLRPQQWLKNLMLFFPPFLAGSLLDPQVSVNGVPALVAFCLASSAGYILNDILDLDNDRLHPLKRHRPLSAGSIKPVTAATLAAVLFFGAAGIAASNLSLRFLLFLLLYLLITVTYSLKVKNIPLLDVFCIATGFLIRLLAGGEAFAVPVSDWLFLTVFLLALFLSIGKRLTEKCSLGSDAERHRKSLSGYPEGFLEGAMYLTGGAVLVTYSLYTISRGQLLHTVPLCCFGLLRYIMRVKTGRSGDPTESLLKDPALLLISFFWVISISVLVYGNR</sequence>
<keyword evidence="2" id="KW-1003">Cell membrane</keyword>
<feature type="transmembrane region" description="Helical" evidence="6">
    <location>
        <begin position="108"/>
        <end position="126"/>
    </location>
</feature>
<keyword evidence="3 6" id="KW-0812">Transmembrane</keyword>
<dbReference type="NCBIfam" id="NF008978">
    <property type="entry name" value="PRK12324.1-4"/>
    <property type="match status" value="1"/>
</dbReference>
<evidence type="ECO:0000256" key="3">
    <source>
        <dbReference type="ARBA" id="ARBA00022692"/>
    </source>
</evidence>
<dbReference type="CDD" id="cd13963">
    <property type="entry name" value="PT_UbiA_2"/>
    <property type="match status" value="1"/>
</dbReference>
<protein>
    <submittedName>
        <fullName evidence="7">Decaprenyl-phosphate phosphoribosyltransferase</fullName>
        <ecNumber evidence="7">2.4.2.45</ecNumber>
    </submittedName>
</protein>
<evidence type="ECO:0000256" key="6">
    <source>
        <dbReference type="SAM" id="Phobius"/>
    </source>
</evidence>
<feature type="transmembrane region" description="Helical" evidence="6">
    <location>
        <begin position="264"/>
        <end position="282"/>
    </location>
</feature>
<dbReference type="Gene3D" id="1.10.357.140">
    <property type="entry name" value="UbiA prenyltransferase"/>
    <property type="match status" value="1"/>
</dbReference>
<accession>A0A831UFQ6</accession>
<organism evidence="7">
    <name type="scientific">Geobacter metallireducens</name>
    <dbReference type="NCBI Taxonomy" id="28232"/>
    <lineage>
        <taxon>Bacteria</taxon>
        <taxon>Pseudomonadati</taxon>
        <taxon>Thermodesulfobacteriota</taxon>
        <taxon>Desulfuromonadia</taxon>
        <taxon>Geobacterales</taxon>
        <taxon>Geobacteraceae</taxon>
        <taxon>Geobacter</taxon>
    </lineage>
</organism>
<dbReference type="InterPro" id="IPR000537">
    <property type="entry name" value="UbiA_prenyltransferase"/>
</dbReference>
<evidence type="ECO:0000256" key="5">
    <source>
        <dbReference type="ARBA" id="ARBA00023136"/>
    </source>
</evidence>
<keyword evidence="7" id="KW-0808">Transferase</keyword>
<dbReference type="GO" id="GO:0016020">
    <property type="term" value="C:membrane"/>
    <property type="evidence" value="ECO:0007669"/>
    <property type="project" value="UniProtKB-SubCell"/>
</dbReference>
<feature type="transmembrane region" description="Helical" evidence="6">
    <location>
        <begin position="44"/>
        <end position="61"/>
    </location>
</feature>
<feature type="transmembrane region" description="Helical" evidence="6">
    <location>
        <begin position="133"/>
        <end position="149"/>
    </location>
</feature>
<feature type="transmembrane region" description="Helical" evidence="6">
    <location>
        <begin position="161"/>
        <end position="180"/>
    </location>
</feature>
<comment type="caution">
    <text evidence="7">The sequence shown here is derived from an EMBL/GenBank/DDBJ whole genome shotgun (WGS) entry which is preliminary data.</text>
</comment>
<dbReference type="GO" id="GO:0016765">
    <property type="term" value="F:transferase activity, transferring alkyl or aryl (other than methyl) groups"/>
    <property type="evidence" value="ECO:0007669"/>
    <property type="project" value="InterPro"/>
</dbReference>
<keyword evidence="5 6" id="KW-0472">Membrane</keyword>
<keyword evidence="7" id="KW-0328">Glycosyltransferase</keyword>
<comment type="subcellular location">
    <subcellularLocation>
        <location evidence="1">Membrane</location>
        <topology evidence="1">Multi-pass membrane protein</topology>
    </subcellularLocation>
</comment>
<keyword evidence="4 6" id="KW-1133">Transmembrane helix</keyword>
<dbReference type="PANTHER" id="PTHR42723">
    <property type="entry name" value="CHLOROPHYLL SYNTHASE"/>
    <property type="match status" value="1"/>
</dbReference>
<dbReference type="GO" id="GO:0016757">
    <property type="term" value="F:glycosyltransferase activity"/>
    <property type="evidence" value="ECO:0007669"/>
    <property type="project" value="UniProtKB-KW"/>
</dbReference>
<name>A0A831UFQ6_GEOME</name>
<dbReference type="EC" id="2.4.2.45" evidence="7"/>
<evidence type="ECO:0000256" key="1">
    <source>
        <dbReference type="ARBA" id="ARBA00004141"/>
    </source>
</evidence>
<reference evidence="7" key="1">
    <citation type="journal article" date="2020" name="mSystems">
        <title>Genome- and Community-Level Interaction Insights into Carbon Utilization and Element Cycling Functions of Hydrothermarchaeota in Hydrothermal Sediment.</title>
        <authorList>
            <person name="Zhou Z."/>
            <person name="Liu Y."/>
            <person name="Xu W."/>
            <person name="Pan J."/>
            <person name="Luo Z.H."/>
            <person name="Li M."/>
        </authorList>
    </citation>
    <scope>NUCLEOTIDE SEQUENCE [LARGE SCALE GENOMIC DNA]</scope>
    <source>
        <strain evidence="7">SpSt-349</strain>
    </source>
</reference>
<evidence type="ECO:0000256" key="4">
    <source>
        <dbReference type="ARBA" id="ARBA00022989"/>
    </source>
</evidence>
<feature type="transmembrane region" description="Helical" evidence="6">
    <location>
        <begin position="201"/>
        <end position="222"/>
    </location>
</feature>
<proteinExistence type="predicted"/>
<dbReference type="PANTHER" id="PTHR42723:SF1">
    <property type="entry name" value="CHLOROPHYLL SYNTHASE, CHLOROPLASTIC"/>
    <property type="match status" value="1"/>
</dbReference>
<gene>
    <name evidence="7" type="ORF">ENQ87_11705</name>
</gene>
<dbReference type="Pfam" id="PF01040">
    <property type="entry name" value="UbiA"/>
    <property type="match status" value="1"/>
</dbReference>
<dbReference type="EMBL" id="DSOV01000051">
    <property type="protein sequence ID" value="HEN43010.1"/>
    <property type="molecule type" value="Genomic_DNA"/>
</dbReference>
<dbReference type="AlphaFoldDB" id="A0A831UFQ6"/>